<dbReference type="InterPro" id="IPR033731">
    <property type="entry name" value="GlyRS-like_core"/>
</dbReference>
<organism evidence="9">
    <name type="scientific">mine drainage metagenome</name>
    <dbReference type="NCBI Taxonomy" id="410659"/>
    <lineage>
        <taxon>unclassified sequences</taxon>
        <taxon>metagenomes</taxon>
        <taxon>ecological metagenomes</taxon>
    </lineage>
</organism>
<comment type="caution">
    <text evidence="9">The sequence shown here is derived from an EMBL/GenBank/DDBJ whole genome shotgun (WGS) entry which is preliminary data.</text>
</comment>
<keyword evidence="6" id="KW-0648">Protein biosynthesis</keyword>
<dbReference type="GO" id="GO:0004820">
    <property type="term" value="F:glycine-tRNA ligase activity"/>
    <property type="evidence" value="ECO:0007669"/>
    <property type="project" value="UniProtKB-EC"/>
</dbReference>
<dbReference type="Pfam" id="PF00587">
    <property type="entry name" value="tRNA-synt_2b"/>
    <property type="match status" value="1"/>
</dbReference>
<dbReference type="SUPFAM" id="SSF52954">
    <property type="entry name" value="Class II aaRS ABD-related"/>
    <property type="match status" value="1"/>
</dbReference>
<evidence type="ECO:0000256" key="6">
    <source>
        <dbReference type="ARBA" id="ARBA00022917"/>
    </source>
</evidence>
<evidence type="ECO:0000256" key="4">
    <source>
        <dbReference type="ARBA" id="ARBA00022741"/>
    </source>
</evidence>
<feature type="domain" description="Aminoacyl-transfer RNA synthetases class-II family profile" evidence="8">
    <location>
        <begin position="12"/>
        <end position="347"/>
    </location>
</feature>
<dbReference type="InterPro" id="IPR002315">
    <property type="entry name" value="tRNA-synt_gly"/>
</dbReference>
<gene>
    <name evidence="9" type="primary">glyQS</name>
    <name evidence="9" type="ORF">CARN1_1349</name>
</gene>
<reference evidence="9" key="1">
    <citation type="submission" date="2009-10" db="EMBL/GenBank/DDBJ databases">
        <title>Diversity of trophic interactions inside an arsenic-rich microbial ecosystem.</title>
        <authorList>
            <person name="Bertin P.N."/>
            <person name="Heinrich-Salmeron A."/>
            <person name="Pelletier E."/>
            <person name="Goulhen-Chollet F."/>
            <person name="Arsene-Ploetze F."/>
            <person name="Gallien S."/>
            <person name="Calteau A."/>
            <person name="Vallenet D."/>
            <person name="Casiot C."/>
            <person name="Chane-Woon-Ming B."/>
            <person name="Giloteaux L."/>
            <person name="Barakat M."/>
            <person name="Bonnefoy V."/>
            <person name="Bruneel O."/>
            <person name="Chandler M."/>
            <person name="Cleiss J."/>
            <person name="Duran R."/>
            <person name="Elbaz-Poulichet F."/>
            <person name="Fonknechten N."/>
            <person name="Lauga B."/>
            <person name="Mornico D."/>
            <person name="Ortet P."/>
            <person name="Schaeffer C."/>
            <person name="Siguier P."/>
            <person name="Alexander Thil Smith A."/>
            <person name="Van Dorsselaer A."/>
            <person name="Weissenbach J."/>
            <person name="Medigue C."/>
            <person name="Le Paslier D."/>
        </authorList>
    </citation>
    <scope>NUCLEOTIDE SEQUENCE</scope>
</reference>
<dbReference type="Gene3D" id="3.40.50.800">
    <property type="entry name" value="Anticodon-binding domain"/>
    <property type="match status" value="1"/>
</dbReference>
<dbReference type="InterPro" id="IPR002314">
    <property type="entry name" value="aa-tRNA-synt_IIb"/>
</dbReference>
<keyword evidence="7 9" id="KW-0030">Aminoacyl-tRNA synthetase</keyword>
<accession>E6PFU5</accession>
<dbReference type="GO" id="GO:0005737">
    <property type="term" value="C:cytoplasm"/>
    <property type="evidence" value="ECO:0007669"/>
    <property type="project" value="InterPro"/>
</dbReference>
<keyword evidence="3 9" id="KW-0436">Ligase</keyword>
<evidence type="ECO:0000259" key="8">
    <source>
        <dbReference type="PROSITE" id="PS50862"/>
    </source>
</evidence>
<dbReference type="PANTHER" id="PTHR10745">
    <property type="entry name" value="GLYCYL-TRNA SYNTHETASE/DNA POLYMERASE SUBUNIT GAMMA-2"/>
    <property type="match status" value="1"/>
</dbReference>
<comment type="similarity">
    <text evidence="1">Belongs to the class-II aminoacyl-tRNA synthetase family.</text>
</comment>
<keyword evidence="4" id="KW-0547">Nucleotide-binding</keyword>
<dbReference type="AlphaFoldDB" id="E6PFU5"/>
<dbReference type="Pfam" id="PF03129">
    <property type="entry name" value="HGTP_anticodon"/>
    <property type="match status" value="1"/>
</dbReference>
<dbReference type="PRINTS" id="PR01043">
    <property type="entry name" value="TRNASYNTHGLY"/>
</dbReference>
<dbReference type="InterPro" id="IPR027031">
    <property type="entry name" value="Gly-tRNA_synthase/POLG2"/>
</dbReference>
<name>E6PFU5_9ZZZZ</name>
<dbReference type="GO" id="GO:0006426">
    <property type="term" value="P:glycyl-tRNA aminoacylation"/>
    <property type="evidence" value="ECO:0007669"/>
    <property type="project" value="InterPro"/>
</dbReference>
<dbReference type="InterPro" id="IPR036621">
    <property type="entry name" value="Anticodon-bd_dom_sf"/>
</dbReference>
<evidence type="ECO:0000313" key="9">
    <source>
        <dbReference type="EMBL" id="CBH75332.1"/>
    </source>
</evidence>
<keyword evidence="5" id="KW-0067">ATP-binding</keyword>
<dbReference type="NCBIfam" id="NF003211">
    <property type="entry name" value="PRK04173.1"/>
    <property type="match status" value="1"/>
</dbReference>
<proteinExistence type="inferred from homology"/>
<dbReference type="SUPFAM" id="SSF55681">
    <property type="entry name" value="Class II aaRS and biotin synthetases"/>
    <property type="match status" value="1"/>
</dbReference>
<evidence type="ECO:0000256" key="5">
    <source>
        <dbReference type="ARBA" id="ARBA00022840"/>
    </source>
</evidence>
<evidence type="ECO:0000256" key="7">
    <source>
        <dbReference type="ARBA" id="ARBA00023146"/>
    </source>
</evidence>
<dbReference type="InterPro" id="IPR006195">
    <property type="entry name" value="aa-tRNA-synth_II"/>
</dbReference>
<evidence type="ECO:0000256" key="1">
    <source>
        <dbReference type="ARBA" id="ARBA00008226"/>
    </source>
</evidence>
<dbReference type="PANTHER" id="PTHR10745:SF8">
    <property type="entry name" value="DNA POLYMERASE SUBUNIT GAMMA-2, MITOCHONDRIAL"/>
    <property type="match status" value="1"/>
</dbReference>
<dbReference type="EMBL" id="CABL01000008">
    <property type="protein sequence ID" value="CBH75332.1"/>
    <property type="molecule type" value="Genomic_DNA"/>
</dbReference>
<evidence type="ECO:0000256" key="2">
    <source>
        <dbReference type="ARBA" id="ARBA00012829"/>
    </source>
</evidence>
<dbReference type="NCBIfam" id="TIGR00389">
    <property type="entry name" value="glyS_dimeric"/>
    <property type="match status" value="1"/>
</dbReference>
<sequence>MGSNDVRVTMDDITALAKRRGFMFQSSEIYGGINGFWDYGPLGSVLKRNVKNAWWRDTVELRDDVVGFDSSIIMHPLTWKASGHVDAFHDKLVDCKVCKHRFRFDHLKDPNQCPDCGSKASFTEPRNFNLMMRTQIGPMEDSASSAYLRPETAQGIFVNFKNVFQSARKKPPFGIAQIGKSFRNEITPGNFTFRVREFEQAELEYFVPDDGRDMDIFQEWVARRKAWYASYGIAEERLRFYELTPQERPHYAKAGVDVEYLFPWGWGELESIAHRGTYDLDAHMALSGKDLRFFDEAAKQHYTPLLIESSAGMDRTTLTFLVDAYEKQVITGADGKSSERVVLHFHPQIAPVQVAVFALARNKPELVQGAKRIEATLRPLFRTQYDEGNIGQLYRRQDEIGTPYCLVFDYDSLEDGKVTVRDRDAMTQERVAIDALVGYLHGAMTGAAR</sequence>
<dbReference type="Gene3D" id="3.30.930.10">
    <property type="entry name" value="Bira Bifunctional Protein, Domain 2"/>
    <property type="match status" value="1"/>
</dbReference>
<dbReference type="PROSITE" id="PS50862">
    <property type="entry name" value="AA_TRNA_LIGASE_II"/>
    <property type="match status" value="1"/>
</dbReference>
<dbReference type="InterPro" id="IPR004154">
    <property type="entry name" value="Anticodon-bd"/>
</dbReference>
<dbReference type="InterPro" id="IPR045864">
    <property type="entry name" value="aa-tRNA-synth_II/BPL/LPL"/>
</dbReference>
<dbReference type="GO" id="GO:0005524">
    <property type="term" value="F:ATP binding"/>
    <property type="evidence" value="ECO:0007669"/>
    <property type="project" value="UniProtKB-KW"/>
</dbReference>
<dbReference type="EC" id="6.1.1.14" evidence="2"/>
<protein>
    <recommendedName>
        <fullName evidence="2">glycine--tRNA ligase</fullName>
        <ecNumber evidence="2">6.1.1.14</ecNumber>
    </recommendedName>
</protein>
<dbReference type="CDD" id="cd00774">
    <property type="entry name" value="GlyRS-like_core"/>
    <property type="match status" value="1"/>
</dbReference>
<evidence type="ECO:0000256" key="3">
    <source>
        <dbReference type="ARBA" id="ARBA00022598"/>
    </source>
</evidence>